<reference evidence="1 2" key="1">
    <citation type="journal article" date="2015" name="Genome Biol.">
        <title>Comparative genomics of Steinernema reveals deeply conserved gene regulatory networks.</title>
        <authorList>
            <person name="Dillman A.R."/>
            <person name="Macchietto M."/>
            <person name="Porter C.F."/>
            <person name="Rogers A."/>
            <person name="Williams B."/>
            <person name="Antoshechkin I."/>
            <person name="Lee M.M."/>
            <person name="Goodwin Z."/>
            <person name="Lu X."/>
            <person name="Lewis E.E."/>
            <person name="Goodrich-Blair H."/>
            <person name="Stock S.P."/>
            <person name="Adams B.J."/>
            <person name="Sternberg P.W."/>
            <person name="Mortazavi A."/>
        </authorList>
    </citation>
    <scope>NUCLEOTIDE SEQUENCE [LARGE SCALE GENOMIC DNA]</scope>
    <source>
        <strain evidence="1 2">ALL</strain>
    </source>
</reference>
<proteinExistence type="predicted"/>
<keyword evidence="2" id="KW-1185">Reference proteome</keyword>
<sequence>MLFCWTSTIPNNVTANLSFPTLHPIHLRLIDHTDVFLLSPSFTEIQFLRSEWFTGVYKLRVRMVDIHIERTYVFDVRINGGRTHRFGVKFCIVNEENVMEKLDSRWIHLSKAQF</sequence>
<protein>
    <submittedName>
        <fullName evidence="1">Uncharacterized protein</fullName>
    </submittedName>
</protein>
<evidence type="ECO:0000313" key="2">
    <source>
        <dbReference type="Proteomes" id="UP000298663"/>
    </source>
</evidence>
<evidence type="ECO:0000313" key="1">
    <source>
        <dbReference type="EMBL" id="TKR70885.1"/>
    </source>
</evidence>
<dbReference type="Proteomes" id="UP000298663">
    <property type="component" value="Unassembled WGS sequence"/>
</dbReference>
<name>A0A4V6A0C8_STECR</name>
<dbReference type="AlphaFoldDB" id="A0A4V6A0C8"/>
<organism evidence="1 2">
    <name type="scientific">Steinernema carpocapsae</name>
    <name type="common">Entomopathogenic nematode</name>
    <dbReference type="NCBI Taxonomy" id="34508"/>
    <lineage>
        <taxon>Eukaryota</taxon>
        <taxon>Metazoa</taxon>
        <taxon>Ecdysozoa</taxon>
        <taxon>Nematoda</taxon>
        <taxon>Chromadorea</taxon>
        <taxon>Rhabditida</taxon>
        <taxon>Tylenchina</taxon>
        <taxon>Panagrolaimomorpha</taxon>
        <taxon>Strongyloidoidea</taxon>
        <taxon>Steinernematidae</taxon>
        <taxon>Steinernema</taxon>
    </lineage>
</organism>
<accession>A0A4V6A0C8</accession>
<comment type="caution">
    <text evidence="1">The sequence shown here is derived from an EMBL/GenBank/DDBJ whole genome shotgun (WGS) entry which is preliminary data.</text>
</comment>
<reference evidence="1 2" key="2">
    <citation type="journal article" date="2019" name="G3 (Bethesda)">
        <title>Hybrid Assembly of the Genome of the Entomopathogenic Nematode Steinernema carpocapsae Identifies the X-Chromosome.</title>
        <authorList>
            <person name="Serra L."/>
            <person name="Macchietto M."/>
            <person name="Macias-Munoz A."/>
            <person name="McGill C.J."/>
            <person name="Rodriguez I.M."/>
            <person name="Rodriguez B."/>
            <person name="Murad R."/>
            <person name="Mortazavi A."/>
        </authorList>
    </citation>
    <scope>NUCLEOTIDE SEQUENCE [LARGE SCALE GENOMIC DNA]</scope>
    <source>
        <strain evidence="1 2">ALL</strain>
    </source>
</reference>
<gene>
    <name evidence="1" type="ORF">L596_022849</name>
</gene>
<dbReference type="EMBL" id="AZBU02000007">
    <property type="protein sequence ID" value="TKR70885.1"/>
    <property type="molecule type" value="Genomic_DNA"/>
</dbReference>